<gene>
    <name evidence="2" type="ORF">BGZ95_003576</name>
</gene>
<comment type="caution">
    <text evidence="2">The sequence shown here is derived from an EMBL/GenBank/DDBJ whole genome shotgun (WGS) entry which is preliminary data.</text>
</comment>
<dbReference type="SUPFAM" id="SSF81383">
    <property type="entry name" value="F-box domain"/>
    <property type="match status" value="1"/>
</dbReference>
<name>A0AAD4D4J0_9FUNG</name>
<organism evidence="2 3">
    <name type="scientific">Linnemannia exigua</name>
    <dbReference type="NCBI Taxonomy" id="604196"/>
    <lineage>
        <taxon>Eukaryota</taxon>
        <taxon>Fungi</taxon>
        <taxon>Fungi incertae sedis</taxon>
        <taxon>Mucoromycota</taxon>
        <taxon>Mortierellomycotina</taxon>
        <taxon>Mortierellomycetes</taxon>
        <taxon>Mortierellales</taxon>
        <taxon>Mortierellaceae</taxon>
        <taxon>Linnemannia</taxon>
    </lineage>
</organism>
<evidence type="ECO:0000313" key="2">
    <source>
        <dbReference type="EMBL" id="KAG0264523.1"/>
    </source>
</evidence>
<evidence type="ECO:0000313" key="3">
    <source>
        <dbReference type="Proteomes" id="UP001194580"/>
    </source>
</evidence>
<dbReference type="EMBL" id="JAAAIL010001822">
    <property type="protein sequence ID" value="KAG0264523.1"/>
    <property type="molecule type" value="Genomic_DNA"/>
</dbReference>
<sequence>MGYKKKHKYFSKPLELPEVRIRIASFLSNKDCISCSCVSRAWTMDFIGPIWNTIDFGIDDSFSKIPPEVILKYGHHVHRVFNILKEEHITSLQHPAITSLKRVEFFVTKNQNSLAHFLDV</sequence>
<reference evidence="2" key="1">
    <citation type="journal article" date="2020" name="Fungal Divers.">
        <title>Resolving the Mortierellaceae phylogeny through synthesis of multi-gene phylogenetics and phylogenomics.</title>
        <authorList>
            <person name="Vandepol N."/>
            <person name="Liber J."/>
            <person name="Desiro A."/>
            <person name="Na H."/>
            <person name="Kennedy M."/>
            <person name="Barry K."/>
            <person name="Grigoriev I.V."/>
            <person name="Miller A.N."/>
            <person name="O'Donnell K."/>
            <person name="Stajich J.E."/>
            <person name="Bonito G."/>
        </authorList>
    </citation>
    <scope>NUCLEOTIDE SEQUENCE</scope>
    <source>
        <strain evidence="2">NRRL 28262</strain>
    </source>
</reference>
<dbReference type="Pfam" id="PF00646">
    <property type="entry name" value="F-box"/>
    <property type="match status" value="1"/>
</dbReference>
<accession>A0AAD4D4J0</accession>
<dbReference type="InterPro" id="IPR036047">
    <property type="entry name" value="F-box-like_dom_sf"/>
</dbReference>
<keyword evidence="3" id="KW-1185">Reference proteome</keyword>
<feature type="domain" description="F-box" evidence="1">
    <location>
        <begin position="15"/>
        <end position="42"/>
    </location>
</feature>
<feature type="non-terminal residue" evidence="2">
    <location>
        <position position="120"/>
    </location>
</feature>
<dbReference type="Proteomes" id="UP001194580">
    <property type="component" value="Unassembled WGS sequence"/>
</dbReference>
<protein>
    <recommendedName>
        <fullName evidence="1">F-box domain-containing protein</fullName>
    </recommendedName>
</protein>
<dbReference type="AlphaFoldDB" id="A0AAD4D4J0"/>
<evidence type="ECO:0000259" key="1">
    <source>
        <dbReference type="Pfam" id="PF00646"/>
    </source>
</evidence>
<proteinExistence type="predicted"/>
<dbReference type="CDD" id="cd09917">
    <property type="entry name" value="F-box_SF"/>
    <property type="match status" value="1"/>
</dbReference>
<dbReference type="InterPro" id="IPR001810">
    <property type="entry name" value="F-box_dom"/>
</dbReference>